<sequence>MTEATNAAQAAEAEAGIANRLVPVGLAERIRSYYPAGGAWLDELPRLIATCARRWDLTLLPAFEPGGDSSWTAPVRRRDGELAVLQITVPMPVASDHVTALKAWAGRGAVRLFAHDEAIRATLMECCVPGTHAEHLSPADADAVAVAVLPELWAADLPGLSDADCLESLDAAAGKRALLMEERAEKFGDVVDAGPFREAAQLFTSLPASANRSVLLHGDFHRRNVVLSQRGWLAIDPLAMVGDPSYDAALFLQHDLDGAVTPARVDALADRLELDRERTRRWLFALGVQAASWHLSIGDRTTHDAIIETTSTLLTG</sequence>
<protein>
    <submittedName>
        <fullName evidence="1">Streptomycin 6-kinase</fullName>
    </submittedName>
</protein>
<dbReference type="OrthoDB" id="3638028at2"/>
<dbReference type="Proteomes" id="UP000198983">
    <property type="component" value="Chromosome I"/>
</dbReference>
<evidence type="ECO:0000313" key="2">
    <source>
        <dbReference type="Proteomes" id="UP000198983"/>
    </source>
</evidence>
<dbReference type="STRING" id="117157.SAMN04489717_1444"/>
<dbReference type="InterPro" id="IPR006748">
    <property type="entry name" value="NH2Glyco/OHUrea_AB-resist_kin"/>
</dbReference>
<keyword evidence="1" id="KW-0418">Kinase</keyword>
<dbReference type="InterPro" id="IPR011009">
    <property type="entry name" value="Kinase-like_dom_sf"/>
</dbReference>
<dbReference type="GO" id="GO:0016301">
    <property type="term" value="F:kinase activity"/>
    <property type="evidence" value="ECO:0007669"/>
    <property type="project" value="UniProtKB-KW"/>
</dbReference>
<dbReference type="RefSeq" id="WP_157728285.1">
    <property type="nucleotide sequence ID" value="NZ_LT629732.1"/>
</dbReference>
<dbReference type="SUPFAM" id="SSF56112">
    <property type="entry name" value="Protein kinase-like (PK-like)"/>
    <property type="match status" value="1"/>
</dbReference>
<proteinExistence type="predicted"/>
<gene>
    <name evidence="1" type="ORF">SAMN04489717_1444</name>
</gene>
<keyword evidence="1" id="KW-0808">Transferase</keyword>
<dbReference type="Pfam" id="PF04655">
    <property type="entry name" value="APH_6_hur"/>
    <property type="match status" value="1"/>
</dbReference>
<dbReference type="Gene3D" id="3.90.1200.10">
    <property type="match status" value="1"/>
</dbReference>
<evidence type="ECO:0000313" key="1">
    <source>
        <dbReference type="EMBL" id="SDS04768.1"/>
    </source>
</evidence>
<dbReference type="AlphaFoldDB" id="A0A1H1P0K8"/>
<organism evidence="1 2">
    <name type="scientific">Actinopolymorpha singaporensis</name>
    <dbReference type="NCBI Taxonomy" id="117157"/>
    <lineage>
        <taxon>Bacteria</taxon>
        <taxon>Bacillati</taxon>
        <taxon>Actinomycetota</taxon>
        <taxon>Actinomycetes</taxon>
        <taxon>Propionibacteriales</taxon>
        <taxon>Actinopolymorphaceae</taxon>
        <taxon>Actinopolymorpha</taxon>
    </lineage>
</organism>
<reference evidence="1 2" key="1">
    <citation type="submission" date="2016-10" db="EMBL/GenBank/DDBJ databases">
        <authorList>
            <person name="de Groot N.N."/>
        </authorList>
    </citation>
    <scope>NUCLEOTIDE SEQUENCE [LARGE SCALE GENOMIC DNA]</scope>
    <source>
        <strain evidence="1 2">DSM 22024</strain>
    </source>
</reference>
<keyword evidence="2" id="KW-1185">Reference proteome</keyword>
<dbReference type="GO" id="GO:0016773">
    <property type="term" value="F:phosphotransferase activity, alcohol group as acceptor"/>
    <property type="evidence" value="ECO:0007669"/>
    <property type="project" value="InterPro"/>
</dbReference>
<name>A0A1H1P0K8_9ACTN</name>
<dbReference type="GO" id="GO:0019748">
    <property type="term" value="P:secondary metabolic process"/>
    <property type="evidence" value="ECO:0007669"/>
    <property type="project" value="InterPro"/>
</dbReference>
<dbReference type="EMBL" id="LT629732">
    <property type="protein sequence ID" value="SDS04768.1"/>
    <property type="molecule type" value="Genomic_DNA"/>
</dbReference>
<accession>A0A1H1P0K8</accession>